<evidence type="ECO:0000256" key="1">
    <source>
        <dbReference type="SAM" id="MobiDB-lite"/>
    </source>
</evidence>
<dbReference type="Proteomes" id="UP001189624">
    <property type="component" value="Chromosome 8"/>
</dbReference>
<dbReference type="EMBL" id="OY731405">
    <property type="protein sequence ID" value="CAJ1972232.1"/>
    <property type="molecule type" value="Genomic_DNA"/>
</dbReference>
<gene>
    <name evidence="2" type="ORF">AYBTSS11_LOCUS24281</name>
</gene>
<dbReference type="AlphaFoldDB" id="A0AA86VL24"/>
<sequence length="108" mass="12384">MHAQDCSCTHEAHHGGRRGGNQRRVWCQNDEAVMVERKGDAYLWFQGALTKTEVGEDEDLKHAHEGNSKLKKDPKKKEVGFGSIWDQTILFSLTVSSHFSDWWETLVK</sequence>
<accession>A0AA86VL24</accession>
<protein>
    <submittedName>
        <fullName evidence="2">Uncharacterized protein</fullName>
    </submittedName>
</protein>
<proteinExistence type="predicted"/>
<evidence type="ECO:0000313" key="2">
    <source>
        <dbReference type="EMBL" id="CAJ1972232.1"/>
    </source>
</evidence>
<keyword evidence="3" id="KW-1185">Reference proteome</keyword>
<name>A0AA86VL24_9FABA</name>
<feature type="region of interest" description="Disordered" evidence="1">
    <location>
        <begin position="1"/>
        <end position="22"/>
    </location>
</feature>
<dbReference type="Gramene" id="rna-AYBTSS11_LOCUS24281">
    <property type="protein sequence ID" value="CAJ1972232.1"/>
    <property type="gene ID" value="gene-AYBTSS11_LOCUS24281"/>
</dbReference>
<reference evidence="2" key="1">
    <citation type="submission" date="2023-10" db="EMBL/GenBank/DDBJ databases">
        <authorList>
            <person name="Domelevo Entfellner J.-B."/>
        </authorList>
    </citation>
    <scope>NUCLEOTIDE SEQUENCE</scope>
</reference>
<organism evidence="2 3">
    <name type="scientific">Sphenostylis stenocarpa</name>
    <dbReference type="NCBI Taxonomy" id="92480"/>
    <lineage>
        <taxon>Eukaryota</taxon>
        <taxon>Viridiplantae</taxon>
        <taxon>Streptophyta</taxon>
        <taxon>Embryophyta</taxon>
        <taxon>Tracheophyta</taxon>
        <taxon>Spermatophyta</taxon>
        <taxon>Magnoliopsida</taxon>
        <taxon>eudicotyledons</taxon>
        <taxon>Gunneridae</taxon>
        <taxon>Pentapetalae</taxon>
        <taxon>rosids</taxon>
        <taxon>fabids</taxon>
        <taxon>Fabales</taxon>
        <taxon>Fabaceae</taxon>
        <taxon>Papilionoideae</taxon>
        <taxon>50 kb inversion clade</taxon>
        <taxon>NPAAA clade</taxon>
        <taxon>indigoferoid/millettioid clade</taxon>
        <taxon>Phaseoleae</taxon>
        <taxon>Sphenostylis</taxon>
    </lineage>
</organism>
<evidence type="ECO:0000313" key="3">
    <source>
        <dbReference type="Proteomes" id="UP001189624"/>
    </source>
</evidence>